<organism>
    <name type="scientific">Serpula lacrymans var. lacrymans (strain S7.9)</name>
    <name type="common">Dry rot fungus</name>
    <dbReference type="NCBI Taxonomy" id="578457"/>
    <lineage>
        <taxon>Eukaryota</taxon>
        <taxon>Fungi</taxon>
        <taxon>Dikarya</taxon>
        <taxon>Basidiomycota</taxon>
        <taxon>Agaricomycotina</taxon>
        <taxon>Agaricomycetes</taxon>
        <taxon>Agaricomycetidae</taxon>
        <taxon>Boletales</taxon>
        <taxon>Coniophorineae</taxon>
        <taxon>Serpulaceae</taxon>
        <taxon>Serpula</taxon>
    </lineage>
</organism>
<evidence type="ECO:0000259" key="3">
    <source>
        <dbReference type="PROSITE" id="PS50013"/>
    </source>
</evidence>
<dbReference type="PROSITE" id="PS50013">
    <property type="entry name" value="CHROMO_2"/>
    <property type="match status" value="1"/>
</dbReference>
<dbReference type="InterPro" id="IPR016197">
    <property type="entry name" value="Chromo-like_dom_sf"/>
</dbReference>
<dbReference type="OrthoDB" id="2630497at2759"/>
<keyword evidence="2" id="KW-0539">Nucleus</keyword>
<dbReference type="EMBL" id="GL945436">
    <property type="protein sequence ID" value="EGO22914.1"/>
    <property type="molecule type" value="Genomic_DNA"/>
</dbReference>
<dbReference type="InterPro" id="IPR051219">
    <property type="entry name" value="Heterochromatin_chromo-domain"/>
</dbReference>
<gene>
    <name evidence="4" type="ORF">SERLADRAFT_349972</name>
</gene>
<dbReference type="SMART" id="SM00298">
    <property type="entry name" value="CHROMO"/>
    <property type="match status" value="1"/>
</dbReference>
<evidence type="ECO:0000256" key="2">
    <source>
        <dbReference type="ARBA" id="ARBA00023242"/>
    </source>
</evidence>
<dbReference type="GO" id="GO:0006338">
    <property type="term" value="P:chromatin remodeling"/>
    <property type="evidence" value="ECO:0007669"/>
    <property type="project" value="UniProtKB-ARBA"/>
</dbReference>
<comment type="subcellular location">
    <subcellularLocation>
        <location evidence="1">Nucleus</location>
    </subcellularLocation>
</comment>
<dbReference type="Pfam" id="PF00385">
    <property type="entry name" value="Chromo"/>
    <property type="match status" value="1"/>
</dbReference>
<dbReference type="PANTHER" id="PTHR22812">
    <property type="entry name" value="CHROMOBOX PROTEIN"/>
    <property type="match status" value="1"/>
</dbReference>
<protein>
    <recommendedName>
        <fullName evidence="3">Chromo domain-containing protein</fullName>
    </recommendedName>
</protein>
<dbReference type="InterPro" id="IPR000953">
    <property type="entry name" value="Chromo/chromo_shadow_dom"/>
</dbReference>
<dbReference type="CDD" id="cd00024">
    <property type="entry name" value="CD_CSD"/>
    <property type="match status" value="1"/>
</dbReference>
<dbReference type="HOGENOM" id="CLU_3038162_0_0_1"/>
<reference evidence="4" key="1">
    <citation type="submission" date="2011-04" db="EMBL/GenBank/DDBJ databases">
        <title>Evolution of plant cell wall degrading machinery underlies the functional diversity of forest fungi.</title>
        <authorList>
            <consortium name="US DOE Joint Genome Institute (JGI-PGF)"/>
            <person name="Eastwood D.C."/>
            <person name="Floudas D."/>
            <person name="Binder M."/>
            <person name="Majcherczyk A."/>
            <person name="Schneider P."/>
            <person name="Aerts A."/>
            <person name="Asiegbu F.O."/>
            <person name="Baker S.E."/>
            <person name="Barry K."/>
            <person name="Bendiksby M."/>
            <person name="Blumentritt M."/>
            <person name="Coutinho P.M."/>
            <person name="Cullen D."/>
            <person name="Cullen D."/>
            <person name="Gathman A."/>
            <person name="Goodell B."/>
            <person name="Henrissat B."/>
            <person name="Ihrmark K."/>
            <person name="Kauserud H."/>
            <person name="Kohler A."/>
            <person name="LaButti K."/>
            <person name="Lapidus A."/>
            <person name="Lavin J.L."/>
            <person name="Lee Y.-H."/>
            <person name="Lindquist E."/>
            <person name="Lilly W."/>
            <person name="Lucas S."/>
            <person name="Morin E."/>
            <person name="Murat C."/>
            <person name="Oguiza J.A."/>
            <person name="Park J."/>
            <person name="Pisabarro A.G."/>
            <person name="Riley R."/>
            <person name="Rosling A."/>
            <person name="Salamov A."/>
            <person name="Schmidt O."/>
            <person name="Schmutz J."/>
            <person name="Skrede I."/>
            <person name="Stenlid J."/>
            <person name="Wiebenga A."/>
            <person name="Xie X."/>
            <person name="Kues U."/>
            <person name="Hibbett D.S."/>
            <person name="Hoffmeister D."/>
            <person name="Hogberg N."/>
            <person name="Martin F."/>
            <person name="Grigoriev I.V."/>
            <person name="Watkinson S.C."/>
        </authorList>
    </citation>
    <scope>NUCLEOTIDE SEQUENCE</scope>
    <source>
        <strain evidence="4">S7.9</strain>
    </source>
</reference>
<name>F8P183_SERL9</name>
<dbReference type="KEGG" id="sla:SERLADRAFT_349972"/>
<dbReference type="Proteomes" id="UP000008064">
    <property type="component" value="Unassembled WGS sequence"/>
</dbReference>
<proteinExistence type="predicted"/>
<evidence type="ECO:0000313" key="4">
    <source>
        <dbReference type="EMBL" id="EGO22914.1"/>
    </source>
</evidence>
<evidence type="ECO:0000256" key="1">
    <source>
        <dbReference type="ARBA" id="ARBA00004123"/>
    </source>
</evidence>
<feature type="non-terminal residue" evidence="4">
    <location>
        <position position="1"/>
    </location>
</feature>
<feature type="domain" description="Chromo" evidence="3">
    <location>
        <begin position="6"/>
        <end position="55"/>
    </location>
</feature>
<dbReference type="GO" id="GO:0005634">
    <property type="term" value="C:nucleus"/>
    <property type="evidence" value="ECO:0007669"/>
    <property type="project" value="UniProtKB-SubCell"/>
</dbReference>
<dbReference type="AlphaFoldDB" id="F8P183"/>
<dbReference type="InterPro" id="IPR023780">
    <property type="entry name" value="Chromo_domain"/>
</dbReference>
<dbReference type="RefSeq" id="XP_007320154.1">
    <property type="nucleotide sequence ID" value="XM_007320092.1"/>
</dbReference>
<sequence length="55" mass="6472">DGQREYEVEQILDSRLKRGKLEYLVHWKGYGKEQSQSPESLSDVETLIILYLISM</sequence>
<accession>F8P183</accession>
<dbReference type="Gene3D" id="2.40.50.40">
    <property type="match status" value="1"/>
</dbReference>
<dbReference type="SUPFAM" id="SSF54160">
    <property type="entry name" value="Chromo domain-like"/>
    <property type="match status" value="1"/>
</dbReference>
<dbReference type="GeneID" id="18809237"/>